<keyword evidence="2" id="KW-1185">Reference proteome</keyword>
<dbReference type="Proteomes" id="UP001054837">
    <property type="component" value="Unassembled WGS sequence"/>
</dbReference>
<protein>
    <submittedName>
        <fullName evidence="1">Uncharacterized protein</fullName>
    </submittedName>
</protein>
<dbReference type="EMBL" id="BPLQ01014972">
    <property type="protein sequence ID" value="GIY84813.1"/>
    <property type="molecule type" value="Genomic_DNA"/>
</dbReference>
<gene>
    <name evidence="1" type="ORF">CDAR_282101</name>
</gene>
<dbReference type="AlphaFoldDB" id="A0AAV4WTD8"/>
<name>A0AAV4WTD8_9ARAC</name>
<sequence length="111" mass="12422">MSKKVILSKEAAALKICKRIPPKKNPLSAHFPTRICEVLIFPSSLKWPRALRRGHVSFSPSVAARSCLARTFSPLDRYTKAALPQFGWESPRKCSPNGLSIQLTMYKLVTP</sequence>
<comment type="caution">
    <text evidence="1">The sequence shown here is derived from an EMBL/GenBank/DDBJ whole genome shotgun (WGS) entry which is preliminary data.</text>
</comment>
<organism evidence="1 2">
    <name type="scientific">Caerostris darwini</name>
    <dbReference type="NCBI Taxonomy" id="1538125"/>
    <lineage>
        <taxon>Eukaryota</taxon>
        <taxon>Metazoa</taxon>
        <taxon>Ecdysozoa</taxon>
        <taxon>Arthropoda</taxon>
        <taxon>Chelicerata</taxon>
        <taxon>Arachnida</taxon>
        <taxon>Araneae</taxon>
        <taxon>Araneomorphae</taxon>
        <taxon>Entelegynae</taxon>
        <taxon>Araneoidea</taxon>
        <taxon>Araneidae</taxon>
        <taxon>Caerostris</taxon>
    </lineage>
</organism>
<proteinExistence type="predicted"/>
<reference evidence="1 2" key="1">
    <citation type="submission" date="2021-06" db="EMBL/GenBank/DDBJ databases">
        <title>Caerostris darwini draft genome.</title>
        <authorList>
            <person name="Kono N."/>
            <person name="Arakawa K."/>
        </authorList>
    </citation>
    <scope>NUCLEOTIDE SEQUENCE [LARGE SCALE GENOMIC DNA]</scope>
</reference>
<accession>A0AAV4WTD8</accession>
<evidence type="ECO:0000313" key="1">
    <source>
        <dbReference type="EMBL" id="GIY84813.1"/>
    </source>
</evidence>
<evidence type="ECO:0000313" key="2">
    <source>
        <dbReference type="Proteomes" id="UP001054837"/>
    </source>
</evidence>